<dbReference type="PANTHER" id="PTHR13326:SF21">
    <property type="entry name" value="PSEUDOURIDYLATE SYNTHASE PUS7L"/>
    <property type="match status" value="1"/>
</dbReference>
<evidence type="ECO:0000259" key="4">
    <source>
        <dbReference type="PROSITE" id="PS50984"/>
    </source>
</evidence>
<protein>
    <submittedName>
        <fullName evidence="5">Pseudouridine synthase</fullName>
    </submittedName>
</protein>
<dbReference type="Gene3D" id="3.30.2350.20">
    <property type="entry name" value="TruD, catalytic domain"/>
    <property type="match status" value="2"/>
</dbReference>
<dbReference type="Pfam" id="PF01142">
    <property type="entry name" value="TruD"/>
    <property type="match status" value="1"/>
</dbReference>
<keyword evidence="6" id="KW-1185">Reference proteome</keyword>
<proteinExistence type="inferred from homology"/>
<evidence type="ECO:0000313" key="6">
    <source>
        <dbReference type="Proteomes" id="UP000193498"/>
    </source>
</evidence>
<dbReference type="PROSITE" id="PS01268">
    <property type="entry name" value="UPF0024"/>
    <property type="match status" value="1"/>
</dbReference>
<evidence type="ECO:0000256" key="1">
    <source>
        <dbReference type="ARBA" id="ARBA00007953"/>
    </source>
</evidence>
<dbReference type="SUPFAM" id="SSF55120">
    <property type="entry name" value="Pseudouridine synthase"/>
    <property type="match status" value="1"/>
</dbReference>
<dbReference type="Proteomes" id="UP000193498">
    <property type="component" value="Unassembled WGS sequence"/>
</dbReference>
<dbReference type="GO" id="GO:0005634">
    <property type="term" value="C:nucleus"/>
    <property type="evidence" value="ECO:0007669"/>
    <property type="project" value="TreeGrafter"/>
</dbReference>
<sequence length="400" mass="44975">FCQFVVRKENRDTADVVGDIARMTKLSPKVFSYAGTKDRRGITTQLVTGHHVKAERLLGLNKSMRGVQVGGFKYTPDKIDLGDLSGNRFVITIRELEAESMEMVDRELTALRDRGFINYFGMQRFGARAVPTHVVGKHLLLGNWEKAVDLILMPREGETGTIAEARQQWASTRDPSLVVSLFPKRCVAEVKVLSTLAQNGRRRDFLGAISTIPRNLRLMYVHAYQSFIWNQMVSQRIRMYGSDKPVAGDLVLAERPLEKGGGCVKALTSADLSQYSIYDIVMPLPGFDVEYPENEIGKRYLERLGKDGLDPRGMHRSVKEFSLPGSYRPCVVKPMDTTWELLGYSDPDEDLPAVDHQESMQTPPSLNGSYQALRLSFSLGPSQYATMALREFMKLKTPSE</sequence>
<dbReference type="PROSITE" id="PS50984">
    <property type="entry name" value="TRUD"/>
    <property type="match status" value="1"/>
</dbReference>
<accession>A0A1Y1XZI3</accession>
<organism evidence="5 6">
    <name type="scientific">Basidiobolus meristosporus CBS 931.73</name>
    <dbReference type="NCBI Taxonomy" id="1314790"/>
    <lineage>
        <taxon>Eukaryota</taxon>
        <taxon>Fungi</taxon>
        <taxon>Fungi incertae sedis</taxon>
        <taxon>Zoopagomycota</taxon>
        <taxon>Entomophthoromycotina</taxon>
        <taxon>Basidiobolomycetes</taxon>
        <taxon>Basidiobolales</taxon>
        <taxon>Basidiobolaceae</taxon>
        <taxon>Basidiobolus</taxon>
    </lineage>
</organism>
<reference evidence="5 6" key="1">
    <citation type="submission" date="2016-07" db="EMBL/GenBank/DDBJ databases">
        <title>Pervasive Adenine N6-methylation of Active Genes in Fungi.</title>
        <authorList>
            <consortium name="DOE Joint Genome Institute"/>
            <person name="Mondo S.J."/>
            <person name="Dannebaum R.O."/>
            <person name="Kuo R.C."/>
            <person name="Labutti K."/>
            <person name="Haridas S."/>
            <person name="Kuo A."/>
            <person name="Salamov A."/>
            <person name="Ahrendt S.R."/>
            <person name="Lipzen A."/>
            <person name="Sullivan W."/>
            <person name="Andreopoulos W.B."/>
            <person name="Clum A."/>
            <person name="Lindquist E."/>
            <person name="Daum C."/>
            <person name="Ramamoorthy G.K."/>
            <person name="Gryganskyi A."/>
            <person name="Culley D."/>
            <person name="Magnuson J.K."/>
            <person name="James T.Y."/>
            <person name="O'Malley M.A."/>
            <person name="Stajich J.E."/>
            <person name="Spatafora J.W."/>
            <person name="Visel A."/>
            <person name="Grigoriev I.V."/>
        </authorList>
    </citation>
    <scope>NUCLEOTIDE SEQUENCE [LARGE SCALE GENOMIC DNA]</scope>
    <source>
        <strain evidence="5 6">CBS 931.73</strain>
    </source>
</reference>
<dbReference type="InterPro" id="IPR011760">
    <property type="entry name" value="PsdUridine_synth_TruD_insert"/>
</dbReference>
<dbReference type="FunCoup" id="A0A1Y1XZI3">
    <property type="interactions" value="1023"/>
</dbReference>
<dbReference type="GO" id="GO:0009982">
    <property type="term" value="F:pseudouridine synthase activity"/>
    <property type="evidence" value="ECO:0007669"/>
    <property type="project" value="InterPro"/>
</dbReference>
<evidence type="ECO:0000256" key="3">
    <source>
        <dbReference type="ARBA" id="ARBA00023235"/>
    </source>
</evidence>
<keyword evidence="3" id="KW-0413">Isomerase</keyword>
<dbReference type="GO" id="GO:0008033">
    <property type="term" value="P:tRNA processing"/>
    <property type="evidence" value="ECO:0007669"/>
    <property type="project" value="UniProtKB-KW"/>
</dbReference>
<comment type="caution">
    <text evidence="5">The sequence shown here is derived from an EMBL/GenBank/DDBJ whole genome shotgun (WGS) entry which is preliminary data.</text>
</comment>
<evidence type="ECO:0000313" key="5">
    <source>
        <dbReference type="EMBL" id="ORX91128.1"/>
    </source>
</evidence>
<evidence type="ECO:0000256" key="2">
    <source>
        <dbReference type="ARBA" id="ARBA00022694"/>
    </source>
</evidence>
<dbReference type="STRING" id="1314790.A0A1Y1XZI3"/>
<dbReference type="AlphaFoldDB" id="A0A1Y1XZI3"/>
<dbReference type="PANTHER" id="PTHR13326">
    <property type="entry name" value="TRNA PSEUDOURIDINE SYNTHASE D"/>
    <property type="match status" value="1"/>
</dbReference>
<feature type="non-terminal residue" evidence="5">
    <location>
        <position position="1"/>
    </location>
</feature>
<dbReference type="InterPro" id="IPR001656">
    <property type="entry name" value="PsdUridine_synth_TruD"/>
</dbReference>
<dbReference type="InterPro" id="IPR020103">
    <property type="entry name" value="PsdUridine_synth_cat_dom_sf"/>
</dbReference>
<dbReference type="GO" id="GO:0003723">
    <property type="term" value="F:RNA binding"/>
    <property type="evidence" value="ECO:0007669"/>
    <property type="project" value="InterPro"/>
</dbReference>
<dbReference type="OrthoDB" id="447290at2759"/>
<dbReference type="CDD" id="cd02576">
    <property type="entry name" value="PseudoU_synth_ScPUS7"/>
    <property type="match status" value="1"/>
</dbReference>
<name>A0A1Y1XZI3_9FUNG</name>
<dbReference type="EMBL" id="MCFE01000340">
    <property type="protein sequence ID" value="ORX91128.1"/>
    <property type="molecule type" value="Genomic_DNA"/>
</dbReference>
<dbReference type="InterPro" id="IPR020119">
    <property type="entry name" value="PsdUridine_synth_TruD_CS"/>
</dbReference>
<gene>
    <name evidence="5" type="ORF">K493DRAFT_228771</name>
</gene>
<dbReference type="InterPro" id="IPR042214">
    <property type="entry name" value="TruD_catalytic"/>
</dbReference>
<comment type="similarity">
    <text evidence="1">Belongs to the pseudouridine synthase TruD family.</text>
</comment>
<dbReference type="NCBIfam" id="TIGR00094">
    <property type="entry name" value="tRNA_TruD_broad"/>
    <property type="match status" value="1"/>
</dbReference>
<dbReference type="GO" id="GO:0001522">
    <property type="term" value="P:pseudouridine synthesis"/>
    <property type="evidence" value="ECO:0007669"/>
    <property type="project" value="InterPro"/>
</dbReference>
<dbReference type="PIRSF" id="PIRSF037016">
    <property type="entry name" value="Pseudouridin_synth_euk_prd"/>
    <property type="match status" value="1"/>
</dbReference>
<dbReference type="InParanoid" id="A0A1Y1XZI3"/>
<keyword evidence="2" id="KW-0819">tRNA processing</keyword>
<feature type="domain" description="TRUD" evidence="4">
    <location>
        <begin position="115"/>
        <end position="333"/>
    </location>
</feature>